<dbReference type="EMBL" id="SSTD01015300">
    <property type="protein sequence ID" value="TYK02977.1"/>
    <property type="molecule type" value="Genomic_DNA"/>
</dbReference>
<name>A0A5D3BU13_CUCMM</name>
<gene>
    <name evidence="1" type="ORF">E5676_scaffold46G00630</name>
</gene>
<sequence length="52" mass="5817">MVAEAEIKCPKSLPLMKINYHLRVTDDRDLQIDLPHPSSSPVFSQVGLGKQL</sequence>
<dbReference type="AlphaFoldDB" id="A0A5D3BU13"/>
<dbReference type="Proteomes" id="UP000321947">
    <property type="component" value="Unassembled WGS sequence"/>
</dbReference>
<protein>
    <submittedName>
        <fullName evidence="1">Uncharacterized protein</fullName>
    </submittedName>
</protein>
<organism evidence="1 2">
    <name type="scientific">Cucumis melo var. makuwa</name>
    <name type="common">Oriental melon</name>
    <dbReference type="NCBI Taxonomy" id="1194695"/>
    <lineage>
        <taxon>Eukaryota</taxon>
        <taxon>Viridiplantae</taxon>
        <taxon>Streptophyta</taxon>
        <taxon>Embryophyta</taxon>
        <taxon>Tracheophyta</taxon>
        <taxon>Spermatophyta</taxon>
        <taxon>Magnoliopsida</taxon>
        <taxon>eudicotyledons</taxon>
        <taxon>Gunneridae</taxon>
        <taxon>Pentapetalae</taxon>
        <taxon>rosids</taxon>
        <taxon>fabids</taxon>
        <taxon>Cucurbitales</taxon>
        <taxon>Cucurbitaceae</taxon>
        <taxon>Benincaseae</taxon>
        <taxon>Cucumis</taxon>
    </lineage>
</organism>
<evidence type="ECO:0000313" key="2">
    <source>
        <dbReference type="Proteomes" id="UP000321947"/>
    </source>
</evidence>
<proteinExistence type="predicted"/>
<evidence type="ECO:0000313" key="1">
    <source>
        <dbReference type="EMBL" id="TYK02977.1"/>
    </source>
</evidence>
<reference evidence="1 2" key="1">
    <citation type="submission" date="2019-08" db="EMBL/GenBank/DDBJ databases">
        <title>Draft genome sequences of two oriental melons (Cucumis melo L. var makuwa).</title>
        <authorList>
            <person name="Kwon S.-Y."/>
        </authorList>
    </citation>
    <scope>NUCLEOTIDE SEQUENCE [LARGE SCALE GENOMIC DNA]</scope>
    <source>
        <strain evidence="2">cv. Chang Bougi</strain>
        <tissue evidence="1">Leaf</tissue>
    </source>
</reference>
<comment type="caution">
    <text evidence="1">The sequence shown here is derived from an EMBL/GenBank/DDBJ whole genome shotgun (WGS) entry which is preliminary data.</text>
</comment>
<accession>A0A5D3BU13</accession>